<feature type="transmembrane region" description="Helical" evidence="6">
    <location>
        <begin position="557"/>
        <end position="576"/>
    </location>
</feature>
<accession>A0A835EXU6</accession>
<protein>
    <recommendedName>
        <fullName evidence="6">Protein DETOXIFICATION</fullName>
    </recommendedName>
    <alternativeName>
        <fullName evidence="6">Multidrug and toxic compound extrusion protein</fullName>
    </alternativeName>
</protein>
<dbReference type="NCBIfam" id="TIGR00797">
    <property type="entry name" value="matE"/>
    <property type="match status" value="1"/>
</dbReference>
<comment type="caution">
    <text evidence="6">Lacks conserved residue(s) required for the propagation of feature annotation.</text>
</comment>
<dbReference type="PANTHER" id="PTHR11206">
    <property type="entry name" value="MULTIDRUG RESISTANCE PROTEIN"/>
    <property type="match status" value="1"/>
</dbReference>
<evidence type="ECO:0000313" key="8">
    <source>
        <dbReference type="EMBL" id="KAF8718350.1"/>
    </source>
</evidence>
<feature type="region of interest" description="Disordered" evidence="7">
    <location>
        <begin position="205"/>
        <end position="235"/>
    </location>
</feature>
<dbReference type="InterPro" id="IPR002528">
    <property type="entry name" value="MATE_fam"/>
</dbReference>
<feature type="compositionally biased region" description="Basic and acidic residues" evidence="7">
    <location>
        <begin position="1131"/>
        <end position="1150"/>
    </location>
</feature>
<feature type="region of interest" description="Disordered" evidence="7">
    <location>
        <begin position="342"/>
        <end position="363"/>
    </location>
</feature>
<reference evidence="8" key="1">
    <citation type="submission" date="2020-07" db="EMBL/GenBank/DDBJ databases">
        <title>Genome sequence and genetic diversity analysis of an under-domesticated orphan crop, white fonio (Digitaria exilis).</title>
        <authorList>
            <person name="Bennetzen J.L."/>
            <person name="Chen S."/>
            <person name="Ma X."/>
            <person name="Wang X."/>
            <person name="Yssel A.E.J."/>
            <person name="Chaluvadi S.R."/>
            <person name="Johnson M."/>
            <person name="Gangashetty P."/>
            <person name="Hamidou F."/>
            <person name="Sanogo M.D."/>
            <person name="Zwaenepoel A."/>
            <person name="Wallace J."/>
            <person name="Van De Peer Y."/>
            <person name="Van Deynze A."/>
        </authorList>
    </citation>
    <scope>NUCLEOTIDE SEQUENCE</scope>
    <source>
        <tissue evidence="8">Leaves</tissue>
    </source>
</reference>
<feature type="region of interest" description="Disordered" evidence="7">
    <location>
        <begin position="144"/>
        <end position="168"/>
    </location>
</feature>
<evidence type="ECO:0000313" key="9">
    <source>
        <dbReference type="Proteomes" id="UP000636709"/>
    </source>
</evidence>
<evidence type="ECO:0000256" key="2">
    <source>
        <dbReference type="ARBA" id="ARBA00010199"/>
    </source>
</evidence>
<dbReference type="GO" id="GO:0016020">
    <property type="term" value="C:membrane"/>
    <property type="evidence" value="ECO:0007669"/>
    <property type="project" value="UniProtKB-SubCell"/>
</dbReference>
<feature type="transmembrane region" description="Helical" evidence="6">
    <location>
        <begin position="654"/>
        <end position="680"/>
    </location>
</feature>
<evidence type="ECO:0000256" key="4">
    <source>
        <dbReference type="ARBA" id="ARBA00022989"/>
    </source>
</evidence>
<keyword evidence="3 6" id="KW-0812">Transmembrane</keyword>
<comment type="similarity">
    <text evidence="2 6">Belongs to the multi antimicrobial extrusion (MATE) (TC 2.A.66.1) family.</text>
</comment>
<evidence type="ECO:0000256" key="3">
    <source>
        <dbReference type="ARBA" id="ARBA00022692"/>
    </source>
</evidence>
<feature type="compositionally biased region" description="Basic and acidic residues" evidence="7">
    <location>
        <begin position="1040"/>
        <end position="1067"/>
    </location>
</feature>
<proteinExistence type="inferred from homology"/>
<feature type="transmembrane region" description="Helical" evidence="6">
    <location>
        <begin position="780"/>
        <end position="802"/>
    </location>
</feature>
<sequence length="1328" mass="139741">MPRDLLQLGINAARCRCSENKNRTGRTAIHSSLPLSRFIASHSEPAAGSLGVLCASSQPGGLALAAVAASIAHSHGYGAAQCRWPGLGPGAVLILALHVDLQARREMGLARAAGLSFWTAGAAITLVARPLPVSLALIDMRRSNVQPRPDAGGRTGPEKSESKTGVECRWQRHADRSLARHHRSTILGQLHERIGACGSVTDHPRAGGGGVASSTELSRPRVTGTHLSRQTGRANMPFPHAAKRKRKRAHRCGCPQEAADPIETHAIHRSINPHPASSEPPAADTYVRAASAWRWAETSGRAVCPHSLPVRPGPRRVYIYGRPNTQQSTLIALHLTAAALTSSGGDQKPQAAGSHTTHTERQREITAAKSLASTTTTELVKTGQRLPCLLYLLQQWKIVIIGDDTMCNAPGSDDSSLPPAPAATTPLGSFKASAHQLLHPVDGDGDDAAGHARQLSKWGAHAHTTAQARLRTVAGEARAIGRVSVPMAVTGLVMYSRALISMLFLGRLGELALAGGSLALGFANITGYSVLSGLALGMEPICGQAFGARRGKVLALALHRTVLLLLAVALPISLLWVTSTGHILKLLGQDEGVADAAQTFAAYASADLAVLAVLHPLRVYLRSQNLTLPITACSVFSVILHGPINYLLVVRLNMGVAGVALAVALTDLNLLLALLCFLAISGAHRDSWVGPTTDCLRGWPAMLRLAVPTATAVCLEWWWYELMIVLSGLLPNPTATVASMGILIQATSLVYVFPSSLGQGASTRVSHQLGAGRPAGARRAAAAALSIGAAVGVAAAAFMASVRTHWGRMFTSDADILALTAVALPIAGLCELGNCPQTAGCGVLRGSARPASGARINLASFYLVGMPVGLALAFGARMGFAGLWLGLLAAQAACAVWMARAVADTDWDVEVTRAKELTKGSSNNQSECNNATTTTTAASSDITIVIATSNSNVAGCKSNINGYVPISESCKGNEDDELEKLEAGLMASEDEDEDATTASISGSEDSGSGDASGDTDAAVRENHGSSSINSGGAGTTTVTEGKEQRRREGPERDPLISMGDGEHDGDGRGGIFSTGRQVVDRSIDDANFHHRSADRPCIGAWRVDEAGDLVDRPVMSRHISLPAYRLGRPGAQDDERPNKTWKKGGPERRAHASATTTTPTLGRGTHQQLQVQVIEAVDICVMPCHYLPPLPSLVVHLSLAPIIDDIIIAITGGSWGGVIDRARSSRPGTIRCAHACTVPPLWTTTHRDLPAVVTTPATIRSSLAYVLAPPIFARPVEPKKAKPRACAYDAPHRALTYRACKFSRSYNLPAYVIRSLARGTPSSSIIHR</sequence>
<comment type="caution">
    <text evidence="8">The sequence shown here is derived from an EMBL/GenBank/DDBJ whole genome shotgun (WGS) entry which is preliminary data.</text>
</comment>
<evidence type="ECO:0000256" key="1">
    <source>
        <dbReference type="ARBA" id="ARBA00004141"/>
    </source>
</evidence>
<dbReference type="Proteomes" id="UP000636709">
    <property type="component" value="Unassembled WGS sequence"/>
</dbReference>
<dbReference type="GO" id="GO:0015297">
    <property type="term" value="F:antiporter activity"/>
    <property type="evidence" value="ECO:0007669"/>
    <property type="project" value="InterPro"/>
</dbReference>
<feature type="compositionally biased region" description="Polar residues" evidence="7">
    <location>
        <begin position="1024"/>
        <end position="1039"/>
    </location>
</feature>
<keyword evidence="4 6" id="KW-1133">Transmembrane helix</keyword>
<dbReference type="GO" id="GO:0042910">
    <property type="term" value="F:xenobiotic transmembrane transporter activity"/>
    <property type="evidence" value="ECO:0007669"/>
    <property type="project" value="InterPro"/>
</dbReference>
<keyword evidence="5 6" id="KW-0472">Membrane</keyword>
<gene>
    <name evidence="8" type="ORF">HU200_025329</name>
</gene>
<name>A0A835EXU6_9POAL</name>
<feature type="transmembrane region" description="Helical" evidence="6">
    <location>
        <begin position="856"/>
        <end position="876"/>
    </location>
</feature>
<comment type="subcellular location">
    <subcellularLocation>
        <location evidence="1">Membrane</location>
        <topology evidence="1">Multi-pass membrane protein</topology>
    </subcellularLocation>
</comment>
<keyword evidence="9" id="KW-1185">Reference proteome</keyword>
<feature type="transmembrane region" description="Helical" evidence="6">
    <location>
        <begin position="626"/>
        <end position="648"/>
    </location>
</feature>
<feature type="transmembrane region" description="Helical" evidence="6">
    <location>
        <begin position="511"/>
        <end position="536"/>
    </location>
</feature>
<organism evidence="8 9">
    <name type="scientific">Digitaria exilis</name>
    <dbReference type="NCBI Taxonomy" id="1010633"/>
    <lineage>
        <taxon>Eukaryota</taxon>
        <taxon>Viridiplantae</taxon>
        <taxon>Streptophyta</taxon>
        <taxon>Embryophyta</taxon>
        <taxon>Tracheophyta</taxon>
        <taxon>Spermatophyta</taxon>
        <taxon>Magnoliopsida</taxon>
        <taxon>Liliopsida</taxon>
        <taxon>Poales</taxon>
        <taxon>Poaceae</taxon>
        <taxon>PACMAD clade</taxon>
        <taxon>Panicoideae</taxon>
        <taxon>Panicodae</taxon>
        <taxon>Paniceae</taxon>
        <taxon>Anthephorinae</taxon>
        <taxon>Digitaria</taxon>
    </lineage>
</organism>
<feature type="transmembrane region" description="Helical" evidence="6">
    <location>
        <begin position="701"/>
        <end position="720"/>
    </location>
</feature>
<dbReference type="Pfam" id="PF01554">
    <property type="entry name" value="MatE"/>
    <property type="match status" value="2"/>
</dbReference>
<feature type="compositionally biased region" description="Basic and acidic residues" evidence="7">
    <location>
        <begin position="156"/>
        <end position="168"/>
    </location>
</feature>
<evidence type="ECO:0000256" key="6">
    <source>
        <dbReference type="RuleBase" id="RU004914"/>
    </source>
</evidence>
<feature type="compositionally biased region" description="Low complexity" evidence="7">
    <location>
        <begin position="998"/>
        <end position="1016"/>
    </location>
</feature>
<evidence type="ECO:0000256" key="5">
    <source>
        <dbReference type="ARBA" id="ARBA00023136"/>
    </source>
</evidence>
<feature type="region of interest" description="Disordered" evidence="7">
    <location>
        <begin position="1126"/>
        <end position="1164"/>
    </location>
</feature>
<evidence type="ECO:0000256" key="7">
    <source>
        <dbReference type="SAM" id="MobiDB-lite"/>
    </source>
</evidence>
<dbReference type="InterPro" id="IPR045069">
    <property type="entry name" value="MATE_euk"/>
</dbReference>
<feature type="region of interest" description="Disordered" evidence="7">
    <location>
        <begin position="987"/>
        <end position="1073"/>
    </location>
</feature>
<dbReference type="OrthoDB" id="2126698at2759"/>
<dbReference type="GO" id="GO:1990961">
    <property type="term" value="P:xenobiotic detoxification by transmembrane export across the plasma membrane"/>
    <property type="evidence" value="ECO:0007669"/>
    <property type="project" value="InterPro"/>
</dbReference>
<dbReference type="CDD" id="cd13132">
    <property type="entry name" value="MATE_eukaryotic"/>
    <property type="match status" value="1"/>
</dbReference>
<dbReference type="EMBL" id="JACEFO010001710">
    <property type="protein sequence ID" value="KAF8718350.1"/>
    <property type="molecule type" value="Genomic_DNA"/>
</dbReference>